<sequence>MAFMHYQAVPYLFSRRMRLHLIRNWKELMKGVVMTSNCCFNSFCKKCLFLFRLNLCNFYCNSNSLYPRTFNSLPYNSGMHI</sequence>
<protein>
    <submittedName>
        <fullName evidence="1">Uncharacterized protein</fullName>
    </submittedName>
</protein>
<dbReference type="Proteomes" id="UP000541444">
    <property type="component" value="Unassembled WGS sequence"/>
</dbReference>
<gene>
    <name evidence="1" type="ORF">GIB67_002072</name>
</gene>
<keyword evidence="2" id="KW-1185">Reference proteome</keyword>
<dbReference type="AlphaFoldDB" id="A0A7J7KWD1"/>
<accession>A0A7J7KWD1</accession>
<proteinExistence type="predicted"/>
<comment type="caution">
    <text evidence="1">The sequence shown here is derived from an EMBL/GenBank/DDBJ whole genome shotgun (WGS) entry which is preliminary data.</text>
</comment>
<organism evidence="1 2">
    <name type="scientific">Kingdonia uniflora</name>
    <dbReference type="NCBI Taxonomy" id="39325"/>
    <lineage>
        <taxon>Eukaryota</taxon>
        <taxon>Viridiplantae</taxon>
        <taxon>Streptophyta</taxon>
        <taxon>Embryophyta</taxon>
        <taxon>Tracheophyta</taxon>
        <taxon>Spermatophyta</taxon>
        <taxon>Magnoliopsida</taxon>
        <taxon>Ranunculales</taxon>
        <taxon>Circaeasteraceae</taxon>
        <taxon>Kingdonia</taxon>
    </lineage>
</organism>
<evidence type="ECO:0000313" key="1">
    <source>
        <dbReference type="EMBL" id="KAF6134671.1"/>
    </source>
</evidence>
<name>A0A7J7KWD1_9MAGN</name>
<reference evidence="1 2" key="1">
    <citation type="journal article" date="2020" name="IScience">
        <title>Genome Sequencing of the Endangered Kingdonia uniflora (Circaeasteraceae, Ranunculales) Reveals Potential Mechanisms of Evolutionary Specialization.</title>
        <authorList>
            <person name="Sun Y."/>
            <person name="Deng T."/>
            <person name="Zhang A."/>
            <person name="Moore M.J."/>
            <person name="Landis J.B."/>
            <person name="Lin N."/>
            <person name="Zhang H."/>
            <person name="Zhang X."/>
            <person name="Huang J."/>
            <person name="Zhang X."/>
            <person name="Sun H."/>
            <person name="Wang H."/>
        </authorList>
    </citation>
    <scope>NUCLEOTIDE SEQUENCE [LARGE SCALE GENOMIC DNA]</scope>
    <source>
        <strain evidence="1">TB1705</strain>
        <tissue evidence="1">Leaf</tissue>
    </source>
</reference>
<evidence type="ECO:0000313" key="2">
    <source>
        <dbReference type="Proteomes" id="UP000541444"/>
    </source>
</evidence>
<dbReference type="EMBL" id="JACGCM010002827">
    <property type="protein sequence ID" value="KAF6134671.1"/>
    <property type="molecule type" value="Genomic_DNA"/>
</dbReference>